<dbReference type="RefSeq" id="WP_184114342.1">
    <property type="nucleotide sequence ID" value="NZ_BNAJ01000011.1"/>
</dbReference>
<evidence type="ECO:0000313" key="5">
    <source>
        <dbReference type="EMBL" id="GHF56317.1"/>
    </source>
</evidence>
<evidence type="ECO:0000259" key="4">
    <source>
        <dbReference type="Pfam" id="PF01494"/>
    </source>
</evidence>
<accession>A0A7W8NPN0</accession>
<feature type="domain" description="FAD-binding" evidence="4">
    <location>
        <begin position="6"/>
        <end position="338"/>
    </location>
</feature>
<proteinExistence type="predicted"/>
<evidence type="ECO:0000256" key="3">
    <source>
        <dbReference type="ARBA" id="ARBA00022827"/>
    </source>
</evidence>
<protein>
    <submittedName>
        <fullName evidence="5 6">2-polyprenyl-6-methoxyphenol hydroxylase</fullName>
    </submittedName>
</protein>
<keyword evidence="8" id="KW-1185">Reference proteome</keyword>
<dbReference type="PANTHER" id="PTHR43004:SF19">
    <property type="entry name" value="BINDING MONOOXYGENASE, PUTATIVE (JCVI)-RELATED"/>
    <property type="match status" value="1"/>
</dbReference>
<comment type="cofactor">
    <cofactor evidence="1">
        <name>FAD</name>
        <dbReference type="ChEBI" id="CHEBI:57692"/>
    </cofactor>
</comment>
<sequence length="501" mass="54879">MTGSGTDVVISGAGPTGLMLALWLARLGVRVRVADLKAGPVLETRAIAVQARTLEFYDQLGIGEEALRRGRHFDRISLFVRGMQRAAVRLKDVGDDLTPHPYLYILTQDQNEELLVSELSRLGVTVDWQTEVMAVTQGEDGVTVMFRRAGQDEGVRAAYVAACDGAGSVVRHALGISLSGGTYSQRFFVADVDAHGAVREGNLNLSLDSHQFLAFFPMPQPDRYRVVGEYPPGVDEAVGFPAVQPQLEASRLAGVSAVHWFATYRVHHRVADTFQRGRAFILGDAGHVHTPVGGQGMNTGLGDASNLAWKLAQAVRGRPAALTTYDAERRPFALSLVNTTDRIFTTVVNPSALAGWVRTVLVPLVMPRVMHFRPMRRFLFLTISQTRLHYPDSPLSEGRAGRIAGGQRLPWVRGAAGEGDNFAALRSLSWQVHVYGTPDPALLTWCGVRDLPLRAFPFSARAKRAGLAQDAIYVIRPDGYVGLALPSFDRERLDAYTDRWL</sequence>
<reference evidence="6 7" key="3">
    <citation type="submission" date="2020-08" db="EMBL/GenBank/DDBJ databases">
        <title>Genomic Encyclopedia of Type Strains, Phase IV (KMG-IV): sequencing the most valuable type-strain genomes for metagenomic binning, comparative biology and taxonomic classification.</title>
        <authorList>
            <person name="Goeker M."/>
        </authorList>
    </citation>
    <scope>NUCLEOTIDE SEQUENCE [LARGE SCALE GENOMIC DNA]</scope>
    <source>
        <strain evidence="6 7">DSM 27521</strain>
    </source>
</reference>
<evidence type="ECO:0000313" key="8">
    <source>
        <dbReference type="Proteomes" id="UP000619376"/>
    </source>
</evidence>
<dbReference type="InterPro" id="IPR036188">
    <property type="entry name" value="FAD/NAD-bd_sf"/>
</dbReference>
<evidence type="ECO:0000256" key="2">
    <source>
        <dbReference type="ARBA" id="ARBA00022630"/>
    </source>
</evidence>
<dbReference type="GO" id="GO:0071949">
    <property type="term" value="F:FAD binding"/>
    <property type="evidence" value="ECO:0007669"/>
    <property type="project" value="InterPro"/>
</dbReference>
<dbReference type="PANTHER" id="PTHR43004">
    <property type="entry name" value="TRK SYSTEM POTASSIUM UPTAKE PROTEIN"/>
    <property type="match status" value="1"/>
</dbReference>
<comment type="caution">
    <text evidence="6">The sequence shown here is derived from an EMBL/GenBank/DDBJ whole genome shotgun (WGS) entry which is preliminary data.</text>
</comment>
<name>A0A7W8NPN0_9DEIO</name>
<reference evidence="5" key="1">
    <citation type="journal article" date="2014" name="Int. J. Syst. Evol. Microbiol.">
        <title>Complete genome of a new Firmicutes species belonging to the dominant human colonic microbiota ('Ruminococcus bicirculans') reveals two chromosomes and a selective capacity to utilize plant glucans.</title>
        <authorList>
            <consortium name="NISC Comparative Sequencing Program"/>
            <person name="Wegmann U."/>
            <person name="Louis P."/>
            <person name="Goesmann A."/>
            <person name="Henrissat B."/>
            <person name="Duncan S.H."/>
            <person name="Flint H.J."/>
        </authorList>
    </citation>
    <scope>NUCLEOTIDE SEQUENCE</scope>
    <source>
        <strain evidence="5">CGMCC 1.18437</strain>
    </source>
</reference>
<dbReference type="Gene3D" id="3.50.50.60">
    <property type="entry name" value="FAD/NAD(P)-binding domain"/>
    <property type="match status" value="1"/>
</dbReference>
<gene>
    <name evidence="5" type="ORF">GCM10017781_35790</name>
    <name evidence="6" type="ORF">HNQ07_003640</name>
</gene>
<evidence type="ECO:0000313" key="7">
    <source>
        <dbReference type="Proteomes" id="UP000539473"/>
    </source>
</evidence>
<dbReference type="Proteomes" id="UP000539473">
    <property type="component" value="Unassembled WGS sequence"/>
</dbReference>
<evidence type="ECO:0000256" key="1">
    <source>
        <dbReference type="ARBA" id="ARBA00001974"/>
    </source>
</evidence>
<keyword evidence="3" id="KW-0274">FAD</keyword>
<reference evidence="8" key="2">
    <citation type="journal article" date="2019" name="Int. J. Syst. Evol. Microbiol.">
        <title>The Global Catalogue of Microorganisms (GCM) 10K type strain sequencing project: providing services to taxonomists for standard genome sequencing and annotation.</title>
        <authorList>
            <consortium name="The Broad Institute Genomics Platform"/>
            <consortium name="The Broad Institute Genome Sequencing Center for Infectious Disease"/>
            <person name="Wu L."/>
            <person name="Ma J."/>
        </authorList>
    </citation>
    <scope>NUCLEOTIDE SEQUENCE [LARGE SCALE GENOMIC DNA]</scope>
    <source>
        <strain evidence="8">CGMCC 1.18437</strain>
    </source>
</reference>
<dbReference type="EMBL" id="JACHFK010000011">
    <property type="protein sequence ID" value="MBB5378139.1"/>
    <property type="molecule type" value="Genomic_DNA"/>
</dbReference>
<dbReference type="EMBL" id="BNAJ01000011">
    <property type="protein sequence ID" value="GHF56317.1"/>
    <property type="molecule type" value="Genomic_DNA"/>
</dbReference>
<reference evidence="5" key="4">
    <citation type="submission" date="2024-05" db="EMBL/GenBank/DDBJ databases">
        <authorList>
            <person name="Sun Q."/>
            <person name="Zhou Y."/>
        </authorList>
    </citation>
    <scope>NUCLEOTIDE SEQUENCE</scope>
    <source>
        <strain evidence="5">CGMCC 1.18437</strain>
    </source>
</reference>
<evidence type="ECO:0000313" key="6">
    <source>
        <dbReference type="EMBL" id="MBB5378139.1"/>
    </source>
</evidence>
<dbReference type="InterPro" id="IPR002938">
    <property type="entry name" value="FAD-bd"/>
</dbReference>
<keyword evidence="2" id="KW-0285">Flavoprotein</keyword>
<dbReference type="InterPro" id="IPR050641">
    <property type="entry name" value="RIFMO-like"/>
</dbReference>
<dbReference type="AlphaFoldDB" id="A0A7W8NPN0"/>
<dbReference type="SUPFAM" id="SSF51905">
    <property type="entry name" value="FAD/NAD(P)-binding domain"/>
    <property type="match status" value="1"/>
</dbReference>
<dbReference type="PRINTS" id="PR00420">
    <property type="entry name" value="RNGMNOXGNASE"/>
</dbReference>
<dbReference type="GO" id="GO:0016709">
    <property type="term" value="F:oxidoreductase activity, acting on paired donors, with incorporation or reduction of molecular oxygen, NAD(P)H as one donor, and incorporation of one atom of oxygen"/>
    <property type="evidence" value="ECO:0007669"/>
    <property type="project" value="UniProtKB-ARBA"/>
</dbReference>
<dbReference type="Proteomes" id="UP000619376">
    <property type="component" value="Unassembled WGS sequence"/>
</dbReference>
<dbReference type="Pfam" id="PF01494">
    <property type="entry name" value="FAD_binding_3"/>
    <property type="match status" value="1"/>
</dbReference>
<organism evidence="6 7">
    <name type="scientific">Deinococcus metalli</name>
    <dbReference type="NCBI Taxonomy" id="1141878"/>
    <lineage>
        <taxon>Bacteria</taxon>
        <taxon>Thermotogati</taxon>
        <taxon>Deinococcota</taxon>
        <taxon>Deinococci</taxon>
        <taxon>Deinococcales</taxon>
        <taxon>Deinococcaceae</taxon>
        <taxon>Deinococcus</taxon>
    </lineage>
</organism>
<dbReference type="Gene3D" id="3.30.70.2450">
    <property type="match status" value="1"/>
</dbReference>